<name>A0A9P0TUP6_PIEBR</name>
<dbReference type="Gene3D" id="1.10.630.10">
    <property type="entry name" value="Cytochrome P450"/>
    <property type="match status" value="1"/>
</dbReference>
<evidence type="ECO:0008006" key="12">
    <source>
        <dbReference type="Google" id="ProtNLM"/>
    </source>
</evidence>
<evidence type="ECO:0000313" key="11">
    <source>
        <dbReference type="Proteomes" id="UP001152562"/>
    </source>
</evidence>
<dbReference type="GO" id="GO:0020037">
    <property type="term" value="F:heme binding"/>
    <property type="evidence" value="ECO:0007669"/>
    <property type="project" value="InterPro"/>
</dbReference>
<gene>
    <name evidence="10" type="ORF">PIBRA_LOCUS12294</name>
</gene>
<sequence>MLSLRRRINTIYIFNARSTRLLGVSSTLVDKRNYIKTWQEIPGPSSLPVIGQLHHFLPGGSLYNVKHALYDTLYKRYGPIVKMKILGVPFLIINLYDPGAIEKILREEDILPDRPAFQSLQYYRKNYLKSDNPNSESESTGLITEHGDNWKSLRSKVNPIMLQPKGVKVYNKPLYKVAEDMVSRIQFLLDEKHMVNNVRHEITMWSLESVAVVSLGQRLNLFDPNLPEDSPARKLTKNIHEVFYIAQNLDLKPSLWRYISTPLFRKAMKTYAEQWELSKYFVQQSMVNLKKETNRPDDEKSILEKLVNIDERTAVLMAGDSLFAGVDTAGNVVTSILYLLARNPDKQKKLREELISENPKQTYLKACIKETLRIIPVVPANLRKVSKDYDVLGYRIPKDSFVILNHEVLGKTEQHFPRPNEFIPERWIVDKTDPLYYGNAHPFVYNPFGFGTRSCIGRRIAQLQLESFTSQMIKNFEVSWDGPPAEVEVAIRWLANRELTLNTLFDQFGPIVRLEGKLRAPTLIFILDAEAAALILRSENWMPVRPGFRS</sequence>
<dbReference type="PRINTS" id="PR00385">
    <property type="entry name" value="P450"/>
</dbReference>
<comment type="caution">
    <text evidence="10">The sequence shown here is derived from an EMBL/GenBank/DDBJ whole genome shotgun (WGS) entry which is preliminary data.</text>
</comment>
<dbReference type="AlphaFoldDB" id="A0A9P0TUP6"/>
<dbReference type="GO" id="GO:0005506">
    <property type="term" value="F:iron ion binding"/>
    <property type="evidence" value="ECO:0007669"/>
    <property type="project" value="InterPro"/>
</dbReference>
<dbReference type="SUPFAM" id="SSF48264">
    <property type="entry name" value="Cytochrome P450"/>
    <property type="match status" value="1"/>
</dbReference>
<comment type="similarity">
    <text evidence="2 9">Belongs to the cytochrome P450 family.</text>
</comment>
<evidence type="ECO:0000256" key="2">
    <source>
        <dbReference type="ARBA" id="ARBA00010617"/>
    </source>
</evidence>
<comment type="cofactor">
    <cofactor evidence="1 8">
        <name>heme</name>
        <dbReference type="ChEBI" id="CHEBI:30413"/>
    </cofactor>
</comment>
<keyword evidence="4 8" id="KW-0479">Metal-binding</keyword>
<dbReference type="InterPro" id="IPR036396">
    <property type="entry name" value="Cyt_P450_sf"/>
</dbReference>
<dbReference type="EMBL" id="CALOZG010000075">
    <property type="protein sequence ID" value="CAH4036506.1"/>
    <property type="molecule type" value="Genomic_DNA"/>
</dbReference>
<evidence type="ECO:0000256" key="8">
    <source>
        <dbReference type="PIRSR" id="PIRSR602401-1"/>
    </source>
</evidence>
<proteinExistence type="inferred from homology"/>
<dbReference type="Proteomes" id="UP001152562">
    <property type="component" value="Unassembled WGS sequence"/>
</dbReference>
<evidence type="ECO:0000256" key="1">
    <source>
        <dbReference type="ARBA" id="ARBA00001971"/>
    </source>
</evidence>
<evidence type="ECO:0000256" key="9">
    <source>
        <dbReference type="RuleBase" id="RU000461"/>
    </source>
</evidence>
<dbReference type="InterPro" id="IPR001128">
    <property type="entry name" value="Cyt_P450"/>
</dbReference>
<reference evidence="10" key="1">
    <citation type="submission" date="2022-05" db="EMBL/GenBank/DDBJ databases">
        <authorList>
            <person name="Okamura Y."/>
        </authorList>
    </citation>
    <scope>NUCLEOTIDE SEQUENCE</scope>
</reference>
<keyword evidence="7 9" id="KW-0503">Monooxygenase</keyword>
<feature type="binding site" description="axial binding residue" evidence="8">
    <location>
        <position position="455"/>
    </location>
    <ligand>
        <name>heme</name>
        <dbReference type="ChEBI" id="CHEBI:30413"/>
    </ligand>
    <ligandPart>
        <name>Fe</name>
        <dbReference type="ChEBI" id="CHEBI:18248"/>
    </ligandPart>
</feature>
<dbReference type="GO" id="GO:0016705">
    <property type="term" value="F:oxidoreductase activity, acting on paired donors, with incorporation or reduction of molecular oxygen"/>
    <property type="evidence" value="ECO:0007669"/>
    <property type="project" value="InterPro"/>
</dbReference>
<dbReference type="PRINTS" id="PR00463">
    <property type="entry name" value="EP450I"/>
</dbReference>
<dbReference type="PANTHER" id="PTHR24279:SF120">
    <property type="entry name" value="CYTOCHROME P450"/>
    <property type="match status" value="1"/>
</dbReference>
<dbReference type="PROSITE" id="PS00086">
    <property type="entry name" value="CYTOCHROME_P450"/>
    <property type="match status" value="1"/>
</dbReference>
<dbReference type="PANTHER" id="PTHR24279">
    <property type="entry name" value="CYTOCHROME P450"/>
    <property type="match status" value="1"/>
</dbReference>
<protein>
    <recommendedName>
        <fullName evidence="12">Cytochrome P450</fullName>
    </recommendedName>
</protein>
<evidence type="ECO:0000313" key="10">
    <source>
        <dbReference type="EMBL" id="CAH4036506.1"/>
    </source>
</evidence>
<dbReference type="InterPro" id="IPR050479">
    <property type="entry name" value="CYP11_CYP27_families"/>
</dbReference>
<evidence type="ECO:0000256" key="4">
    <source>
        <dbReference type="ARBA" id="ARBA00022723"/>
    </source>
</evidence>
<evidence type="ECO:0000256" key="6">
    <source>
        <dbReference type="ARBA" id="ARBA00023004"/>
    </source>
</evidence>
<evidence type="ECO:0000256" key="5">
    <source>
        <dbReference type="ARBA" id="ARBA00023002"/>
    </source>
</evidence>
<dbReference type="Pfam" id="PF00067">
    <property type="entry name" value="p450"/>
    <property type="match status" value="1"/>
</dbReference>
<organism evidence="10 11">
    <name type="scientific">Pieris brassicae</name>
    <name type="common">White butterfly</name>
    <name type="synonym">Large white butterfly</name>
    <dbReference type="NCBI Taxonomy" id="7116"/>
    <lineage>
        <taxon>Eukaryota</taxon>
        <taxon>Metazoa</taxon>
        <taxon>Ecdysozoa</taxon>
        <taxon>Arthropoda</taxon>
        <taxon>Hexapoda</taxon>
        <taxon>Insecta</taxon>
        <taxon>Pterygota</taxon>
        <taxon>Neoptera</taxon>
        <taxon>Endopterygota</taxon>
        <taxon>Lepidoptera</taxon>
        <taxon>Glossata</taxon>
        <taxon>Ditrysia</taxon>
        <taxon>Papilionoidea</taxon>
        <taxon>Pieridae</taxon>
        <taxon>Pierinae</taxon>
        <taxon>Pieris</taxon>
    </lineage>
</organism>
<evidence type="ECO:0000256" key="7">
    <source>
        <dbReference type="ARBA" id="ARBA00023033"/>
    </source>
</evidence>
<evidence type="ECO:0000256" key="3">
    <source>
        <dbReference type="ARBA" id="ARBA00022617"/>
    </source>
</evidence>
<keyword evidence="3 8" id="KW-0349">Heme</keyword>
<accession>A0A9P0TUP6</accession>
<dbReference type="CDD" id="cd11054">
    <property type="entry name" value="CYP24A1-like"/>
    <property type="match status" value="1"/>
</dbReference>
<dbReference type="InterPro" id="IPR017972">
    <property type="entry name" value="Cyt_P450_CS"/>
</dbReference>
<dbReference type="InterPro" id="IPR002401">
    <property type="entry name" value="Cyt_P450_E_grp-I"/>
</dbReference>
<dbReference type="GO" id="GO:0004497">
    <property type="term" value="F:monooxygenase activity"/>
    <property type="evidence" value="ECO:0007669"/>
    <property type="project" value="UniProtKB-KW"/>
</dbReference>
<keyword evidence="11" id="KW-1185">Reference proteome</keyword>
<keyword evidence="5 9" id="KW-0560">Oxidoreductase</keyword>
<keyword evidence="6 8" id="KW-0408">Iron</keyword>